<accession>A0AAD3M801</accession>
<dbReference type="InterPro" id="IPR015943">
    <property type="entry name" value="WD40/YVTN_repeat-like_dom_sf"/>
</dbReference>
<keyword evidence="2" id="KW-1185">Reference proteome</keyword>
<protein>
    <submittedName>
        <fullName evidence="1">Plexin-A1 isoform X1</fullName>
    </submittedName>
</protein>
<comment type="caution">
    <text evidence="1">The sequence shown here is derived from an EMBL/GenBank/DDBJ whole genome shotgun (WGS) entry which is preliminary data.</text>
</comment>
<dbReference type="SUPFAM" id="SSF101912">
    <property type="entry name" value="Sema domain"/>
    <property type="match status" value="1"/>
</dbReference>
<evidence type="ECO:0000313" key="2">
    <source>
        <dbReference type="Proteomes" id="UP001279410"/>
    </source>
</evidence>
<proteinExistence type="predicted"/>
<organism evidence="1 2">
    <name type="scientific">Lates japonicus</name>
    <name type="common">Japanese lates</name>
    <dbReference type="NCBI Taxonomy" id="270547"/>
    <lineage>
        <taxon>Eukaryota</taxon>
        <taxon>Metazoa</taxon>
        <taxon>Chordata</taxon>
        <taxon>Craniata</taxon>
        <taxon>Vertebrata</taxon>
        <taxon>Euteleostomi</taxon>
        <taxon>Actinopterygii</taxon>
        <taxon>Neopterygii</taxon>
        <taxon>Teleostei</taxon>
        <taxon>Neoteleostei</taxon>
        <taxon>Acanthomorphata</taxon>
        <taxon>Carangaria</taxon>
        <taxon>Carangaria incertae sedis</taxon>
        <taxon>Centropomidae</taxon>
        <taxon>Lates</taxon>
    </lineage>
</organism>
<dbReference type="Proteomes" id="UP001279410">
    <property type="component" value="Unassembled WGS sequence"/>
</dbReference>
<dbReference type="EMBL" id="BRZM01003512">
    <property type="protein sequence ID" value="GLD48866.1"/>
    <property type="molecule type" value="Genomic_DNA"/>
</dbReference>
<gene>
    <name evidence="1" type="ORF">AKAME5_002735200</name>
</gene>
<name>A0AAD3M801_LATJO</name>
<evidence type="ECO:0000313" key="1">
    <source>
        <dbReference type="EMBL" id="GLD48866.1"/>
    </source>
</evidence>
<sequence>MDEVSHSGPNKTGGVYLGVNWIYKLSSLTSQTAKSYLPGPVTDNPRCYPHRRQSCPHELVQASNVNKLLLLSATAIAETAPQEYASSRLDDLFSC</sequence>
<dbReference type="GO" id="GO:0007399">
    <property type="term" value="P:nervous system development"/>
    <property type="evidence" value="ECO:0007669"/>
    <property type="project" value="UniProtKB-ARBA"/>
</dbReference>
<dbReference type="InterPro" id="IPR036352">
    <property type="entry name" value="Semap_dom_sf"/>
</dbReference>
<reference evidence="1" key="1">
    <citation type="submission" date="2022-08" db="EMBL/GenBank/DDBJ databases">
        <title>Genome sequencing of akame (Lates japonicus).</title>
        <authorList>
            <person name="Hashiguchi Y."/>
            <person name="Takahashi H."/>
        </authorList>
    </citation>
    <scope>NUCLEOTIDE SEQUENCE</scope>
    <source>
        <strain evidence="1">Kochi</strain>
    </source>
</reference>
<dbReference type="Gene3D" id="2.130.10.10">
    <property type="entry name" value="YVTN repeat-like/Quinoprotein amine dehydrogenase"/>
    <property type="match status" value="1"/>
</dbReference>
<dbReference type="AlphaFoldDB" id="A0AAD3M801"/>